<dbReference type="OrthoDB" id="3540210at2759"/>
<evidence type="ECO:0000313" key="3">
    <source>
        <dbReference type="Proteomes" id="UP000297716"/>
    </source>
</evidence>
<protein>
    <submittedName>
        <fullName evidence="2">Uncharacterized protein</fullName>
    </submittedName>
</protein>
<keyword evidence="1" id="KW-0812">Transmembrane</keyword>
<keyword evidence="1" id="KW-1133">Transmembrane helix</keyword>
<dbReference type="AlphaFoldDB" id="A0A4Z0ZCB3"/>
<feature type="transmembrane region" description="Helical" evidence="1">
    <location>
        <begin position="40"/>
        <end position="64"/>
    </location>
</feature>
<keyword evidence="1" id="KW-0472">Membrane</keyword>
<keyword evidence="3" id="KW-1185">Reference proteome</keyword>
<proteinExistence type="predicted"/>
<dbReference type="EMBL" id="SKBN01000017">
    <property type="protein sequence ID" value="TGJ87196.1"/>
    <property type="molecule type" value="Genomic_DNA"/>
</dbReference>
<gene>
    <name evidence="2" type="ORF">E0Z10_g1603</name>
</gene>
<reference evidence="2 3" key="1">
    <citation type="submission" date="2019-03" db="EMBL/GenBank/DDBJ databases">
        <title>Draft genome sequence of Xylaria hypoxylon DSM 108379, a ubiquitous saprotrophic-parasitic fungi on hardwood.</title>
        <authorList>
            <person name="Buettner E."/>
            <person name="Leonhardt S."/>
            <person name="Gebauer A.M."/>
            <person name="Liers C."/>
            <person name="Hofrichter M."/>
            <person name="Kellner H."/>
        </authorList>
    </citation>
    <scope>NUCLEOTIDE SEQUENCE [LARGE SCALE GENOMIC DNA]</scope>
    <source>
        <strain evidence="2 3">DSM 108379</strain>
    </source>
</reference>
<dbReference type="Proteomes" id="UP000297716">
    <property type="component" value="Unassembled WGS sequence"/>
</dbReference>
<evidence type="ECO:0000313" key="2">
    <source>
        <dbReference type="EMBL" id="TGJ87196.1"/>
    </source>
</evidence>
<evidence type="ECO:0000256" key="1">
    <source>
        <dbReference type="SAM" id="Phobius"/>
    </source>
</evidence>
<feature type="transmembrane region" description="Helical" evidence="1">
    <location>
        <begin position="551"/>
        <end position="576"/>
    </location>
</feature>
<feature type="transmembrane region" description="Helical" evidence="1">
    <location>
        <begin position="110"/>
        <end position="134"/>
    </location>
</feature>
<comment type="caution">
    <text evidence="2">The sequence shown here is derived from an EMBL/GenBank/DDBJ whole genome shotgun (WGS) entry which is preliminary data.</text>
</comment>
<name>A0A4Z0ZCB3_9PEZI</name>
<organism evidence="2 3">
    <name type="scientific">Xylaria hypoxylon</name>
    <dbReference type="NCBI Taxonomy" id="37992"/>
    <lineage>
        <taxon>Eukaryota</taxon>
        <taxon>Fungi</taxon>
        <taxon>Dikarya</taxon>
        <taxon>Ascomycota</taxon>
        <taxon>Pezizomycotina</taxon>
        <taxon>Sordariomycetes</taxon>
        <taxon>Xylariomycetidae</taxon>
        <taxon>Xylariales</taxon>
        <taxon>Xylariaceae</taxon>
        <taxon>Xylaria</taxon>
    </lineage>
</organism>
<sequence length="652" mass="72133">MDTGSGTLNEYAVYVGPWINHSRGWFLGATLTLTRHDRDLLIAFLAVFVSFVAARFWKIICFILHRVYSVKTKQCAIYYQHQAILRNASSAEEGLRLLLSLVRSNPYRDVLLRPLSTFAVAVLCIVAFTLAGGYSSRVSTAIGDEVLIKSSNCGYRSPIFWSEQSAASSVYYSDRISSAATYAAQCYSNSSSTVKTQTSGCSQFVSSHINGNTNIGAACPFKDEKLCRTVSENLVIDSGILDSHAHFGLNAPLNERILWRNAFHCAPLVTEGRSAIYLSDHPSLNGSTKYYYGSYPSWPLDYTFLAPSLATQYDFSESNESAFTFTSFDLQLSTTLIQNQTATPDSVFLIDPIARDDADTFIFWLLGHGVTFSEPFDDIWYRVSPRGMPVKIYHTVAGTNNINQYFSAEPASPLASQSDAIAGAAPLFDTTYNELSADIARTDMAARFIYFIKSAITPNAPYIHDILIQLGPSALLSPKSQLNGIQYGLAANQWQLDLSNVWAIMMAGSQSALLDAAYGPRDPEILGDWVNFTLPEFQKLCQNQKFRTTSFASFSLFGLIVIFIVGGSLILASYILEPLSQFFYRKGHRQYEHLEWVTNSTLQLQRSAYEALEMGTWSNCTATIPTTARGELLGGLDISNPDHPLICDKCGI</sequence>
<accession>A0A4Z0ZCB3</accession>